<reference evidence="1" key="1">
    <citation type="submission" date="2016-10" db="EMBL/GenBank/DDBJ databases">
        <authorList>
            <person name="de Groot N.N."/>
        </authorList>
    </citation>
    <scope>NUCLEOTIDE SEQUENCE</scope>
</reference>
<evidence type="ECO:0008006" key="2">
    <source>
        <dbReference type="Google" id="ProtNLM"/>
    </source>
</evidence>
<dbReference type="AlphaFoldDB" id="A0A1W1CGY5"/>
<proteinExistence type="predicted"/>
<organism evidence="1">
    <name type="scientific">hydrothermal vent metagenome</name>
    <dbReference type="NCBI Taxonomy" id="652676"/>
    <lineage>
        <taxon>unclassified sequences</taxon>
        <taxon>metagenomes</taxon>
        <taxon>ecological metagenomes</taxon>
    </lineage>
</organism>
<name>A0A1W1CGY5_9ZZZZ</name>
<sequence>MYRLSIISLVIILFMGCSSKHETKLDRDLEKSIVVDRNIQKTEKITIRDENETKILLTATYLNAESSLADDSNRVHEKFIIGIYRVDGIKDMDLISDEQNLTIRIAYPKPTKRDHFSRKELKKRAKGVVKLPVAVKKLSHNDPILRNMSLVNSWSSYYFVEFPHSINKKFTLTYQNKTYGYTIKKSTDGNSSKEKVIYTKYRLNFSKKGKYL</sequence>
<dbReference type="EMBL" id="FPHC01000072">
    <property type="protein sequence ID" value="SFV64953.1"/>
    <property type="molecule type" value="Genomic_DNA"/>
</dbReference>
<evidence type="ECO:0000313" key="1">
    <source>
        <dbReference type="EMBL" id="SFV64953.1"/>
    </source>
</evidence>
<dbReference type="PROSITE" id="PS51257">
    <property type="entry name" value="PROKAR_LIPOPROTEIN"/>
    <property type="match status" value="1"/>
</dbReference>
<gene>
    <name evidence="1" type="ORF">MNB_SV-6-1445</name>
</gene>
<protein>
    <recommendedName>
        <fullName evidence="2">Lipoprotein</fullName>
    </recommendedName>
</protein>
<accession>A0A1W1CGY5</accession>